<keyword evidence="6 11" id="KW-0175">Coiled coil</keyword>
<evidence type="ECO:0000256" key="3">
    <source>
        <dbReference type="ARBA" id="ARBA00014910"/>
    </source>
</evidence>
<organism evidence="13 14">
    <name type="scientific">Branchiostoma belcheri</name>
    <name type="common">Amphioxus</name>
    <dbReference type="NCBI Taxonomy" id="7741"/>
    <lineage>
        <taxon>Eukaryota</taxon>
        <taxon>Metazoa</taxon>
        <taxon>Chordata</taxon>
        <taxon>Cephalochordata</taxon>
        <taxon>Leptocardii</taxon>
        <taxon>Amphioxiformes</taxon>
        <taxon>Branchiostomatidae</taxon>
        <taxon>Branchiostoma</taxon>
    </lineage>
</organism>
<comment type="function">
    <text evidence="10">Essential for the assembly of the distal half of centrioles, required for centriole elongation. Acts as a negative regulator of centriole elongation.</text>
</comment>
<feature type="coiled-coil region" evidence="11">
    <location>
        <begin position="343"/>
        <end position="377"/>
    </location>
</feature>
<feature type="region of interest" description="Disordered" evidence="12">
    <location>
        <begin position="421"/>
        <end position="501"/>
    </location>
</feature>
<keyword evidence="13" id="KW-1185">Reference proteome</keyword>
<evidence type="ECO:0000256" key="12">
    <source>
        <dbReference type="SAM" id="MobiDB-lite"/>
    </source>
</evidence>
<comment type="subcellular location">
    <subcellularLocation>
        <location evidence="1">Cytoplasm</location>
        <location evidence="1">Cytoskeleton</location>
        <location evidence="1">Microtubule organizing center</location>
        <location evidence="1">Centrosome</location>
        <location evidence="1">Centriole</location>
    </subcellularLocation>
</comment>
<evidence type="ECO:0000256" key="8">
    <source>
        <dbReference type="ARBA" id="ARBA00023306"/>
    </source>
</evidence>
<dbReference type="RefSeq" id="XP_019622305.1">
    <property type="nucleotide sequence ID" value="XM_019766746.1"/>
</dbReference>
<evidence type="ECO:0000256" key="10">
    <source>
        <dbReference type="ARBA" id="ARBA00049959"/>
    </source>
</evidence>
<evidence type="ECO:0000256" key="7">
    <source>
        <dbReference type="ARBA" id="ARBA00023212"/>
    </source>
</evidence>
<keyword evidence="5" id="KW-0677">Repeat</keyword>
<keyword evidence="4" id="KW-0963">Cytoplasm</keyword>
<gene>
    <name evidence="14" type="primary">LOC109468502</name>
</gene>
<name>A0A6P4Y092_BRABE</name>
<evidence type="ECO:0000313" key="13">
    <source>
        <dbReference type="Proteomes" id="UP000515135"/>
    </source>
</evidence>
<protein>
    <recommendedName>
        <fullName evidence="3">Centrosomal protein POC5</fullName>
    </recommendedName>
    <alternativeName>
        <fullName evidence="9">Protein of centriole 5</fullName>
    </alternativeName>
</protein>
<sequence>MSSSSNDSNVPSVPSDSPGSSVSTGMQEEYEELLRYAVVTPKIDPSLLPRPIEEISGIEDERSEVNTGTQARLYDESSVTTESSEGATARRVEEMKALRREDLTLPQPGAPQPQRPTSLPAFLTSPGATPGQPRVSAITPGLSIRSTDVAPPETPQSEESSTVSECSPYSERSAASPAVDQDVARIEAHLDNWALDLKRGVLAEFTQAKIALIERHRLEMRAEQERHAREVSQLQNEIESLKELLHTYEQSIQRKDQVISNLTQALQRQKEKFDMLRAMVQWKLRHADERREAFASNLARKHYEQKISARVWSAWHGVIEAKWRQRVERACQAKAQEVCMQLTNDYEARISSLNEALEAARNEVSRLHGDRDQYEETMKKAFMRGVCALNMEAMSMFHQGEQGGRPADPQAEEGGTVVPHEEVYQSGPPHAAPPRVVTSQQPPPRPTVSFSTARPATKTAPSSRSSTAQKPGSRTITAKVTAKQEGPRLGHAGKGPVAMGLAPPMSSVMVERHHPVTQQTIGHATAARYPRMPSQSQQPLQQSQSGIYQRKVAGQAGKVHLGTPNVHSVKVVQ</sequence>
<feature type="compositionally biased region" description="Low complexity" evidence="12">
    <location>
        <begin position="1"/>
        <end position="23"/>
    </location>
</feature>
<accession>A0A6P4Y092</accession>
<evidence type="ECO:0000256" key="11">
    <source>
        <dbReference type="SAM" id="Coils"/>
    </source>
</evidence>
<dbReference type="PANTHER" id="PTHR28618">
    <property type="entry name" value="CENTROSOMAL PROTEIN POC5"/>
    <property type="match status" value="1"/>
</dbReference>
<feature type="region of interest" description="Disordered" evidence="12">
    <location>
        <begin position="1"/>
        <end position="28"/>
    </location>
</feature>
<dbReference type="AlphaFoldDB" id="A0A6P4Y092"/>
<feature type="compositionally biased region" description="Basic and acidic residues" evidence="12">
    <location>
        <begin position="88"/>
        <end position="103"/>
    </location>
</feature>
<feature type="compositionally biased region" description="Polar residues" evidence="12">
    <location>
        <begin position="77"/>
        <end position="86"/>
    </location>
</feature>
<dbReference type="PANTHER" id="PTHR28618:SF1">
    <property type="entry name" value="CENTROSOMAL PROTEIN POC5"/>
    <property type="match status" value="1"/>
</dbReference>
<dbReference type="GO" id="GO:0005814">
    <property type="term" value="C:centriole"/>
    <property type="evidence" value="ECO:0007669"/>
    <property type="project" value="UniProtKB-SubCell"/>
</dbReference>
<evidence type="ECO:0000256" key="6">
    <source>
        <dbReference type="ARBA" id="ARBA00023054"/>
    </source>
</evidence>
<evidence type="ECO:0000256" key="1">
    <source>
        <dbReference type="ARBA" id="ARBA00004114"/>
    </source>
</evidence>
<keyword evidence="7" id="KW-0206">Cytoskeleton</keyword>
<keyword evidence="8" id="KW-0131">Cell cycle</keyword>
<comment type="similarity">
    <text evidence="2">Belongs to the POC5 family.</text>
</comment>
<proteinExistence type="inferred from homology"/>
<dbReference type="Proteomes" id="UP000515135">
    <property type="component" value="Unplaced"/>
</dbReference>
<dbReference type="KEGG" id="bbel:109468502"/>
<reference evidence="14" key="1">
    <citation type="submission" date="2025-08" db="UniProtKB">
        <authorList>
            <consortium name="RefSeq"/>
        </authorList>
    </citation>
    <scope>IDENTIFICATION</scope>
    <source>
        <tissue evidence="14">Gonad</tissue>
    </source>
</reference>
<evidence type="ECO:0000256" key="9">
    <source>
        <dbReference type="ARBA" id="ARBA00031694"/>
    </source>
</evidence>
<dbReference type="OrthoDB" id="10064898at2759"/>
<evidence type="ECO:0000256" key="2">
    <source>
        <dbReference type="ARBA" id="ARBA00010411"/>
    </source>
</evidence>
<dbReference type="GeneID" id="109468502"/>
<feature type="compositionally biased region" description="Polar residues" evidence="12">
    <location>
        <begin position="155"/>
        <end position="167"/>
    </location>
</feature>
<evidence type="ECO:0000313" key="14">
    <source>
        <dbReference type="RefSeq" id="XP_019622305.1"/>
    </source>
</evidence>
<feature type="region of interest" description="Disordered" evidence="12">
    <location>
        <begin position="55"/>
        <end position="179"/>
    </location>
</feature>
<feature type="coiled-coil region" evidence="11">
    <location>
        <begin position="217"/>
        <end position="279"/>
    </location>
</feature>
<feature type="compositionally biased region" description="Polar residues" evidence="12">
    <location>
        <begin position="448"/>
        <end position="478"/>
    </location>
</feature>
<dbReference type="InterPro" id="IPR033351">
    <property type="entry name" value="POC5"/>
</dbReference>
<evidence type="ECO:0000256" key="4">
    <source>
        <dbReference type="ARBA" id="ARBA00022490"/>
    </source>
</evidence>
<evidence type="ECO:0000256" key="5">
    <source>
        <dbReference type="ARBA" id="ARBA00022737"/>
    </source>
</evidence>